<evidence type="ECO:0000313" key="2">
    <source>
        <dbReference type="Proteomes" id="UP000295388"/>
    </source>
</evidence>
<proteinExistence type="predicted"/>
<evidence type="ECO:0000313" key="1">
    <source>
        <dbReference type="EMBL" id="TDO51451.1"/>
    </source>
</evidence>
<reference evidence="1 2" key="1">
    <citation type="submission" date="2019-03" db="EMBL/GenBank/DDBJ databases">
        <title>Genomic Encyclopedia of Type Strains, Phase III (KMG-III): the genomes of soil and plant-associated and newly described type strains.</title>
        <authorList>
            <person name="Whitman W."/>
        </authorList>
    </citation>
    <scope>NUCLEOTIDE SEQUENCE [LARGE SCALE GENOMIC DNA]</scope>
    <source>
        <strain evidence="1 2">VKM Ac-2527</strain>
    </source>
</reference>
<sequence>MRQNLSMRSLMSLAEADEASEPAGELAEILDAGWYTADCGALLLVGVGGHAATWPCDPASVGEREYEINDVRVPDGDLDEDRDHFLPAVAARADGFARAALRRATGMPGSDRVAAVISVGVDDDYLSHGTTVKFFTSRGSYPDWFGDLERFRSEAMRVLEIADVNPAEPLT</sequence>
<comment type="caution">
    <text evidence="1">The sequence shown here is derived from an EMBL/GenBank/DDBJ whole genome shotgun (WGS) entry which is preliminary data.</text>
</comment>
<dbReference type="EMBL" id="SNWQ01000003">
    <property type="protein sequence ID" value="TDO51451.1"/>
    <property type="molecule type" value="Genomic_DNA"/>
</dbReference>
<accession>A0A4R6KKF1</accession>
<protein>
    <submittedName>
        <fullName evidence="1">Uncharacterized protein</fullName>
    </submittedName>
</protein>
<gene>
    <name evidence="1" type="ORF">EV643_103188</name>
</gene>
<name>A0A4R6KKF1_9ACTN</name>
<organism evidence="1 2">
    <name type="scientific">Kribbella caucasensis</name>
    <dbReference type="NCBI Taxonomy" id="2512215"/>
    <lineage>
        <taxon>Bacteria</taxon>
        <taxon>Bacillati</taxon>
        <taxon>Actinomycetota</taxon>
        <taxon>Actinomycetes</taxon>
        <taxon>Propionibacteriales</taxon>
        <taxon>Kribbellaceae</taxon>
        <taxon>Kribbella</taxon>
    </lineage>
</organism>
<keyword evidence="2" id="KW-1185">Reference proteome</keyword>
<dbReference type="Proteomes" id="UP000295388">
    <property type="component" value="Unassembled WGS sequence"/>
</dbReference>
<dbReference type="AlphaFoldDB" id="A0A4R6KKF1"/>